<evidence type="ECO:0000256" key="3">
    <source>
        <dbReference type="ARBA" id="ARBA00022840"/>
    </source>
</evidence>
<dbReference type="Gene3D" id="3.40.50.300">
    <property type="entry name" value="P-loop containing nucleotide triphosphate hydrolases"/>
    <property type="match status" value="1"/>
</dbReference>
<dbReference type="GO" id="GO:0005524">
    <property type="term" value="F:ATP binding"/>
    <property type="evidence" value="ECO:0007669"/>
    <property type="project" value="UniProtKB-KW"/>
</dbReference>
<evidence type="ECO:0000256" key="2">
    <source>
        <dbReference type="ARBA" id="ARBA00022741"/>
    </source>
</evidence>
<dbReference type="GO" id="GO:0016887">
    <property type="term" value="F:ATP hydrolysis activity"/>
    <property type="evidence" value="ECO:0007669"/>
    <property type="project" value="InterPro"/>
</dbReference>
<dbReference type="Proteomes" id="UP000284824">
    <property type="component" value="Unassembled WGS sequence"/>
</dbReference>
<feature type="coiled-coil region" evidence="4">
    <location>
        <begin position="163"/>
        <end position="190"/>
    </location>
</feature>
<name>A0A438M2E0_9ACTN</name>
<keyword evidence="4" id="KW-0175">Coiled coil</keyword>
<evidence type="ECO:0000256" key="1">
    <source>
        <dbReference type="ARBA" id="ARBA00006914"/>
    </source>
</evidence>
<feature type="domain" description="AAA+ ATPase" evidence="5">
    <location>
        <begin position="249"/>
        <end position="376"/>
    </location>
</feature>
<gene>
    <name evidence="6" type="ORF">EDD27_2054</name>
</gene>
<dbReference type="InterPro" id="IPR003593">
    <property type="entry name" value="AAA+_ATPase"/>
</dbReference>
<sequence length="476" mass="51099">MEIDEARSLAQALKKLLHEAATMIDESRPTPELVARVTGHVGCALKDLVCVTQRFNGWEHAGLQRGVDAYLRARGGADWFGVSGQGREHNDTIDILSTAARGFEMYEIGAVDYATAAVGPDESVEVVNFGLVLTSAPDGSPIVVGLRGPSDRYVGEGCRVEVIAASRASATAAREEIERLTRRHDVLRGQILTFGVSEHMGNNLVSFLPRPSLAPEEVILPDGVLERIERHVVGIGRNAEALVARGQHLKRGLLLHGPPGTGKTHTVRYLMGRMPGVTVVVMAGTAVGAISEAAALARRLQPSIVVVEDVDLVAHDRRLSMEGSPLLFTLFDAMDGIGADADVTFVLTTNRAEVLEEALANRPGRVDLAVEVPRPDARCRAALLRLYGGDLLPEGDLEPLVSRTEGMTASFFKELLRRAVLAGLAADGSAERLSAEHLSQALEEMLRDHEALTRSLLGARDPMGPALDEMNGLLPE</sequence>
<evidence type="ECO:0000313" key="7">
    <source>
        <dbReference type="Proteomes" id="UP000284824"/>
    </source>
</evidence>
<reference evidence="6 7" key="1">
    <citation type="submission" date="2019-01" db="EMBL/GenBank/DDBJ databases">
        <title>Sequencing the genomes of 1000 actinobacteria strains.</title>
        <authorList>
            <person name="Klenk H.-P."/>
        </authorList>
    </citation>
    <scope>NUCLEOTIDE SEQUENCE [LARGE SCALE GENOMIC DNA]</scope>
    <source>
        <strain evidence="6 7">DSM 43925</strain>
    </source>
</reference>
<keyword evidence="2" id="KW-0547">Nucleotide-binding</keyword>
<dbReference type="RefSeq" id="WP_127932169.1">
    <property type="nucleotide sequence ID" value="NZ_SAUN01000001.1"/>
</dbReference>
<dbReference type="InterPro" id="IPR050221">
    <property type="entry name" value="26S_Proteasome_ATPase"/>
</dbReference>
<dbReference type="EMBL" id="SAUN01000001">
    <property type="protein sequence ID" value="RVX39693.1"/>
    <property type="molecule type" value="Genomic_DNA"/>
</dbReference>
<comment type="caution">
    <text evidence="6">The sequence shown here is derived from an EMBL/GenBank/DDBJ whole genome shotgun (WGS) entry which is preliminary data.</text>
</comment>
<evidence type="ECO:0000313" key="6">
    <source>
        <dbReference type="EMBL" id="RVX39693.1"/>
    </source>
</evidence>
<dbReference type="SUPFAM" id="SSF52540">
    <property type="entry name" value="P-loop containing nucleoside triphosphate hydrolases"/>
    <property type="match status" value="1"/>
</dbReference>
<dbReference type="InterPro" id="IPR003959">
    <property type="entry name" value="ATPase_AAA_core"/>
</dbReference>
<dbReference type="PANTHER" id="PTHR23073">
    <property type="entry name" value="26S PROTEASOME REGULATORY SUBUNIT"/>
    <property type="match status" value="1"/>
</dbReference>
<dbReference type="AlphaFoldDB" id="A0A438M2E0"/>
<keyword evidence="7" id="KW-1185">Reference proteome</keyword>
<proteinExistence type="inferred from homology"/>
<dbReference type="Pfam" id="PF00004">
    <property type="entry name" value="AAA"/>
    <property type="match status" value="1"/>
</dbReference>
<comment type="similarity">
    <text evidence="1">Belongs to the AAA ATPase family.</text>
</comment>
<dbReference type="CDD" id="cd19481">
    <property type="entry name" value="RecA-like_protease"/>
    <property type="match status" value="1"/>
</dbReference>
<accession>A0A438M2E0</accession>
<organism evidence="6 7">
    <name type="scientific">Nonomuraea polychroma</name>
    <dbReference type="NCBI Taxonomy" id="46176"/>
    <lineage>
        <taxon>Bacteria</taxon>
        <taxon>Bacillati</taxon>
        <taxon>Actinomycetota</taxon>
        <taxon>Actinomycetes</taxon>
        <taxon>Streptosporangiales</taxon>
        <taxon>Streptosporangiaceae</taxon>
        <taxon>Nonomuraea</taxon>
    </lineage>
</organism>
<evidence type="ECO:0000259" key="5">
    <source>
        <dbReference type="SMART" id="SM00382"/>
    </source>
</evidence>
<protein>
    <submittedName>
        <fullName evidence="6">ATPase family protein associated with various cellular activities (AAA)</fullName>
    </submittedName>
</protein>
<keyword evidence="3" id="KW-0067">ATP-binding</keyword>
<dbReference type="InterPro" id="IPR027417">
    <property type="entry name" value="P-loop_NTPase"/>
</dbReference>
<evidence type="ECO:0000256" key="4">
    <source>
        <dbReference type="SAM" id="Coils"/>
    </source>
</evidence>
<dbReference type="OrthoDB" id="9809379at2"/>
<dbReference type="SMART" id="SM00382">
    <property type="entry name" value="AAA"/>
    <property type="match status" value="1"/>
</dbReference>